<feature type="transmembrane region" description="Helical" evidence="7">
    <location>
        <begin position="113"/>
        <end position="142"/>
    </location>
</feature>
<feature type="transmembrane region" description="Helical" evidence="7">
    <location>
        <begin position="348"/>
        <end position="370"/>
    </location>
</feature>
<evidence type="ECO:0000256" key="4">
    <source>
        <dbReference type="ARBA" id="ARBA00022692"/>
    </source>
</evidence>
<dbReference type="Pfam" id="PF00860">
    <property type="entry name" value="Xan_ur_permease"/>
    <property type="match status" value="1"/>
</dbReference>
<keyword evidence="3" id="KW-0813">Transport</keyword>
<feature type="transmembrane region" description="Helical" evidence="7">
    <location>
        <begin position="376"/>
        <end position="397"/>
    </location>
</feature>
<feature type="transmembrane region" description="Helical" evidence="7">
    <location>
        <begin position="436"/>
        <end position="455"/>
    </location>
</feature>
<comment type="similarity">
    <text evidence="2">Belongs to the nucleobase:cation symporter-2 (NCS2) (TC 2.A.40) family.</text>
</comment>
<feature type="transmembrane region" description="Helical" evidence="7">
    <location>
        <begin position="76"/>
        <end position="93"/>
    </location>
</feature>
<keyword evidence="5 7" id="KW-1133">Transmembrane helix</keyword>
<evidence type="ECO:0000256" key="1">
    <source>
        <dbReference type="ARBA" id="ARBA00004141"/>
    </source>
</evidence>
<keyword evidence="4 7" id="KW-0812">Transmembrane</keyword>
<dbReference type="Proteomes" id="UP000557872">
    <property type="component" value="Unassembled WGS sequence"/>
</dbReference>
<feature type="transmembrane region" description="Helical" evidence="7">
    <location>
        <begin position="187"/>
        <end position="208"/>
    </location>
</feature>
<reference evidence="8 9" key="1">
    <citation type="submission" date="2020-07" db="EMBL/GenBank/DDBJ databases">
        <title>Roseicoccus Jingziensis gen. nov., sp. nov., isolated from coastal seawater.</title>
        <authorList>
            <person name="Feng X."/>
        </authorList>
    </citation>
    <scope>NUCLEOTIDE SEQUENCE [LARGE SCALE GENOMIC DNA]</scope>
    <source>
        <strain evidence="8 9">N1E253</strain>
    </source>
</reference>
<dbReference type="EMBL" id="JACBAZ010000006">
    <property type="protein sequence ID" value="NWK56782.1"/>
    <property type="molecule type" value="Genomic_DNA"/>
</dbReference>
<evidence type="ECO:0000256" key="3">
    <source>
        <dbReference type="ARBA" id="ARBA00022448"/>
    </source>
</evidence>
<evidence type="ECO:0000256" key="2">
    <source>
        <dbReference type="ARBA" id="ARBA00008821"/>
    </source>
</evidence>
<evidence type="ECO:0000313" key="8">
    <source>
        <dbReference type="EMBL" id="NWK56782.1"/>
    </source>
</evidence>
<feature type="transmembrane region" description="Helical" evidence="7">
    <location>
        <begin position="409"/>
        <end position="430"/>
    </location>
</feature>
<feature type="transmembrane region" description="Helical" evidence="7">
    <location>
        <begin position="264"/>
        <end position="290"/>
    </location>
</feature>
<dbReference type="AlphaFoldDB" id="A0A851GIL6"/>
<feature type="transmembrane region" description="Helical" evidence="7">
    <location>
        <begin position="41"/>
        <end position="64"/>
    </location>
</feature>
<evidence type="ECO:0000256" key="7">
    <source>
        <dbReference type="SAM" id="Phobius"/>
    </source>
</evidence>
<dbReference type="PANTHER" id="PTHR42810:SF2">
    <property type="entry name" value="PURINE PERMEASE C1399.01C-RELATED"/>
    <property type="match status" value="1"/>
</dbReference>
<protein>
    <submittedName>
        <fullName evidence="8">Purine/pyrimidine permease</fullName>
    </submittedName>
</protein>
<dbReference type="PANTHER" id="PTHR42810">
    <property type="entry name" value="PURINE PERMEASE C1399.01C-RELATED"/>
    <property type="match status" value="1"/>
</dbReference>
<dbReference type="GO" id="GO:0005886">
    <property type="term" value="C:plasma membrane"/>
    <property type="evidence" value="ECO:0007669"/>
    <property type="project" value="TreeGrafter"/>
</dbReference>
<organism evidence="8 9">
    <name type="scientific">Oceaniferula marina</name>
    <dbReference type="NCBI Taxonomy" id="2748318"/>
    <lineage>
        <taxon>Bacteria</taxon>
        <taxon>Pseudomonadati</taxon>
        <taxon>Verrucomicrobiota</taxon>
        <taxon>Verrucomicrobiia</taxon>
        <taxon>Verrucomicrobiales</taxon>
        <taxon>Verrucomicrobiaceae</taxon>
        <taxon>Oceaniferula</taxon>
    </lineage>
</organism>
<feature type="transmembrane region" description="Helical" evidence="7">
    <location>
        <begin position="215"/>
        <end position="233"/>
    </location>
</feature>
<evidence type="ECO:0000313" key="9">
    <source>
        <dbReference type="Proteomes" id="UP000557872"/>
    </source>
</evidence>
<gene>
    <name evidence="8" type="ORF">HW115_14260</name>
</gene>
<sequence>MDKDTLRNLVKWLDAIFPPFRETERVKPKNMLYVAHENPTMGTAFAVGAQHAVVLLMLAIYAVIAGQELEFTEGQLRGFVSVVIVAAGIATFLQSTKTRFGSGHLIVHNPSPIGMAGFIAVSSTYGIGAATGALIVSGIVVIALARVLPSLRSIFPAEVAGVLLVLLGLSLVEGGVSRYTGLNGGSINSASTIIASVTLVSIIGLSIWAGGRLKLFAIVIGAIAGLITAALMGEFGHEQMAVVSQQPLVSFPFGGGFEIPMPKFILGAIIPILLIEVISAIDSIGTGVAIDKINNAKWHRADMPMIGRTVTCHGIGVFFAGLMGTMSIGTSSANLGLAHASGVAARKVGLVTGAILVVVAFLPQVSTFLTQIPQPVVGAIVLYTAGYMLVAGMELVLSRMINSRRTFMIGLGIAVGAAVLLMPALTAGAPEGLKPIVGSALTMGTVTAIILNLIFRIGISQTGTMQLTGVESLTQLTEFLEEKGEDWGARHQVMMRAGMAVGEAIEKLNGTAVCTWPVDLKASFDEYKVTVELKYEGHPINMTPKTKVSLEDLMDDDDDEALDALVSNASGILIGQLADKVESKADGKHSTLRLDFDH</sequence>
<comment type="subcellular location">
    <subcellularLocation>
        <location evidence="1">Membrane</location>
        <topology evidence="1">Multi-pass membrane protein</topology>
    </subcellularLocation>
</comment>
<dbReference type="InterPro" id="IPR006043">
    <property type="entry name" value="NCS2"/>
</dbReference>
<keyword evidence="9" id="KW-1185">Reference proteome</keyword>
<keyword evidence="6 7" id="KW-0472">Membrane</keyword>
<comment type="caution">
    <text evidence="8">The sequence shown here is derived from an EMBL/GenBank/DDBJ whole genome shotgun (WGS) entry which is preliminary data.</text>
</comment>
<name>A0A851GIL6_9BACT</name>
<evidence type="ECO:0000256" key="5">
    <source>
        <dbReference type="ARBA" id="ARBA00022989"/>
    </source>
</evidence>
<dbReference type="NCBIfam" id="NF037981">
    <property type="entry name" value="NCS2_1"/>
    <property type="match status" value="1"/>
</dbReference>
<dbReference type="RefSeq" id="WP_178933582.1">
    <property type="nucleotide sequence ID" value="NZ_JACBAZ010000006.1"/>
</dbReference>
<dbReference type="GO" id="GO:0042907">
    <property type="term" value="F:xanthine transmembrane transporter activity"/>
    <property type="evidence" value="ECO:0007669"/>
    <property type="project" value="TreeGrafter"/>
</dbReference>
<accession>A0A851GIL6</accession>
<feature type="transmembrane region" description="Helical" evidence="7">
    <location>
        <begin position="154"/>
        <end position="172"/>
    </location>
</feature>
<proteinExistence type="inferred from homology"/>
<evidence type="ECO:0000256" key="6">
    <source>
        <dbReference type="ARBA" id="ARBA00023136"/>
    </source>
</evidence>